<organism evidence="2 3">
    <name type="scientific">Oceanobacillus kapialis</name>
    <dbReference type="NCBI Taxonomy" id="481353"/>
    <lineage>
        <taxon>Bacteria</taxon>
        <taxon>Bacillati</taxon>
        <taxon>Bacillota</taxon>
        <taxon>Bacilli</taxon>
        <taxon>Bacillales</taxon>
        <taxon>Bacillaceae</taxon>
        <taxon>Oceanobacillus</taxon>
    </lineage>
</organism>
<dbReference type="EMBL" id="JBHUMX010000003">
    <property type="protein sequence ID" value="MFD2627542.1"/>
    <property type="molecule type" value="Genomic_DNA"/>
</dbReference>
<feature type="transmembrane region" description="Helical" evidence="1">
    <location>
        <begin position="167"/>
        <end position="183"/>
    </location>
</feature>
<evidence type="ECO:0000313" key="3">
    <source>
        <dbReference type="Proteomes" id="UP001597451"/>
    </source>
</evidence>
<feature type="transmembrane region" description="Helical" evidence="1">
    <location>
        <begin position="189"/>
        <end position="208"/>
    </location>
</feature>
<comment type="caution">
    <text evidence="2">The sequence shown here is derived from an EMBL/GenBank/DDBJ whole genome shotgun (WGS) entry which is preliminary data.</text>
</comment>
<dbReference type="RefSeq" id="WP_379560187.1">
    <property type="nucleotide sequence ID" value="NZ_JBHUMX010000003.1"/>
</dbReference>
<dbReference type="Proteomes" id="UP001597451">
    <property type="component" value="Unassembled WGS sequence"/>
</dbReference>
<feature type="transmembrane region" description="Helical" evidence="1">
    <location>
        <begin position="7"/>
        <end position="28"/>
    </location>
</feature>
<feature type="transmembrane region" description="Helical" evidence="1">
    <location>
        <begin position="81"/>
        <end position="100"/>
    </location>
</feature>
<accession>A0ABW5PWS9</accession>
<keyword evidence="3" id="KW-1185">Reference proteome</keyword>
<keyword evidence="1" id="KW-1133">Transmembrane helix</keyword>
<evidence type="ECO:0000256" key="1">
    <source>
        <dbReference type="SAM" id="Phobius"/>
    </source>
</evidence>
<name>A0ABW5PWS9_9BACI</name>
<evidence type="ECO:0008006" key="4">
    <source>
        <dbReference type="Google" id="ProtNLM"/>
    </source>
</evidence>
<gene>
    <name evidence="2" type="ORF">ACFSUN_01900</name>
</gene>
<feature type="transmembrane region" description="Helical" evidence="1">
    <location>
        <begin position="132"/>
        <end position="155"/>
    </location>
</feature>
<keyword evidence="1" id="KW-0812">Transmembrane</keyword>
<feature type="transmembrane region" description="Helical" evidence="1">
    <location>
        <begin position="48"/>
        <end position="69"/>
    </location>
</feature>
<evidence type="ECO:0000313" key="2">
    <source>
        <dbReference type="EMBL" id="MFD2627542.1"/>
    </source>
</evidence>
<proteinExistence type="predicted"/>
<protein>
    <recommendedName>
        <fullName evidence="4">DUF4386 family protein</fullName>
    </recommendedName>
</protein>
<sequence length="218" mass="23518">MPLKIQTAYVSMLSFLISAILFVLYPALRPFSDESSLQGAEAFASPEWVLSHVFGILAFMLLPIGIYGIHRSLEGTAGYVLSYWGFVLTVIGVGLILPYYGGETYGLFAIGQEAIHQQSAELLSQADVVRGGVGMVMFGIGLILLPLASIILAVAIWKSGSYQKASGLLFALGMCLYLPQFFFDQPVRVAHGAVVAIGCIWLAVGLWSSRSGSKTERM</sequence>
<reference evidence="3" key="1">
    <citation type="journal article" date="2019" name="Int. J. Syst. Evol. Microbiol.">
        <title>The Global Catalogue of Microorganisms (GCM) 10K type strain sequencing project: providing services to taxonomists for standard genome sequencing and annotation.</title>
        <authorList>
            <consortium name="The Broad Institute Genomics Platform"/>
            <consortium name="The Broad Institute Genome Sequencing Center for Infectious Disease"/>
            <person name="Wu L."/>
            <person name="Ma J."/>
        </authorList>
    </citation>
    <scope>NUCLEOTIDE SEQUENCE [LARGE SCALE GENOMIC DNA]</scope>
    <source>
        <strain evidence="3">TISTR 1858</strain>
    </source>
</reference>
<keyword evidence="1" id="KW-0472">Membrane</keyword>